<dbReference type="Proteomes" id="UP000249590">
    <property type="component" value="Unassembled WGS sequence"/>
</dbReference>
<comment type="caution">
    <text evidence="13">The sequence shown here is derived from an EMBL/GenBank/DDBJ whole genome shotgun (WGS) entry which is preliminary data.</text>
</comment>
<keyword evidence="7" id="KW-0406">Ion transport</keyword>
<dbReference type="Pfam" id="PF00999">
    <property type="entry name" value="Na_H_Exchanger"/>
    <property type="match status" value="1"/>
</dbReference>
<feature type="transmembrane region" description="Helical" evidence="11">
    <location>
        <begin position="65"/>
        <end position="85"/>
    </location>
</feature>
<dbReference type="SUPFAM" id="SSF51206">
    <property type="entry name" value="cAMP-binding domain-like"/>
    <property type="match status" value="1"/>
</dbReference>
<dbReference type="Pfam" id="PF00027">
    <property type="entry name" value="cNMP_binding"/>
    <property type="match status" value="1"/>
</dbReference>
<evidence type="ECO:0000313" key="14">
    <source>
        <dbReference type="Proteomes" id="UP000249590"/>
    </source>
</evidence>
<feature type="transmembrane region" description="Helical" evidence="11">
    <location>
        <begin position="125"/>
        <end position="146"/>
    </location>
</feature>
<dbReference type="InterPro" id="IPR000595">
    <property type="entry name" value="cNMP-bd_dom"/>
</dbReference>
<evidence type="ECO:0000256" key="1">
    <source>
        <dbReference type="ARBA" id="ARBA00004651"/>
    </source>
</evidence>
<keyword evidence="9" id="KW-0739">Sodium transport</keyword>
<gene>
    <name evidence="13" type="ORF">DLJ53_24560</name>
</gene>
<dbReference type="RefSeq" id="WP_111350182.1">
    <property type="nucleotide sequence ID" value="NZ_JAIWKD010000004.1"/>
</dbReference>
<dbReference type="PANTHER" id="PTHR10110:SF86">
    <property type="entry name" value="SODIUM_HYDROGEN EXCHANGER 7"/>
    <property type="match status" value="1"/>
</dbReference>
<organism evidence="13 14">
    <name type="scientific">Acuticoccus sediminis</name>
    <dbReference type="NCBI Taxonomy" id="2184697"/>
    <lineage>
        <taxon>Bacteria</taxon>
        <taxon>Pseudomonadati</taxon>
        <taxon>Pseudomonadota</taxon>
        <taxon>Alphaproteobacteria</taxon>
        <taxon>Hyphomicrobiales</taxon>
        <taxon>Amorphaceae</taxon>
        <taxon>Acuticoccus</taxon>
    </lineage>
</organism>
<evidence type="ECO:0000259" key="12">
    <source>
        <dbReference type="PROSITE" id="PS50042"/>
    </source>
</evidence>
<keyword evidence="6" id="KW-0915">Sodium</keyword>
<dbReference type="OrthoDB" id="9809206at2"/>
<feature type="transmembrane region" description="Helical" evidence="11">
    <location>
        <begin position="227"/>
        <end position="244"/>
    </location>
</feature>
<dbReference type="AlphaFoldDB" id="A0A8B2NPF8"/>
<dbReference type="SMART" id="SM00100">
    <property type="entry name" value="cNMP"/>
    <property type="match status" value="1"/>
</dbReference>
<evidence type="ECO:0000256" key="5">
    <source>
        <dbReference type="ARBA" id="ARBA00022989"/>
    </source>
</evidence>
<dbReference type="GO" id="GO:0098719">
    <property type="term" value="P:sodium ion import across plasma membrane"/>
    <property type="evidence" value="ECO:0007669"/>
    <property type="project" value="TreeGrafter"/>
</dbReference>
<dbReference type="GO" id="GO:0005886">
    <property type="term" value="C:plasma membrane"/>
    <property type="evidence" value="ECO:0007669"/>
    <property type="project" value="UniProtKB-SubCell"/>
</dbReference>
<feature type="domain" description="Cyclic nucleotide-binding" evidence="12">
    <location>
        <begin position="696"/>
        <end position="810"/>
    </location>
</feature>
<evidence type="ECO:0000256" key="2">
    <source>
        <dbReference type="ARBA" id="ARBA00022448"/>
    </source>
</evidence>
<accession>A0A8B2NPF8</accession>
<keyword evidence="14" id="KW-1185">Reference proteome</keyword>
<feature type="transmembrane region" description="Helical" evidence="11">
    <location>
        <begin position="167"/>
        <end position="189"/>
    </location>
</feature>
<evidence type="ECO:0000313" key="13">
    <source>
        <dbReference type="EMBL" id="RAH98810.1"/>
    </source>
</evidence>
<keyword evidence="4 11" id="KW-0812">Transmembrane</keyword>
<feature type="coiled-coil region" evidence="10">
    <location>
        <begin position="789"/>
        <end position="816"/>
    </location>
</feature>
<dbReference type="EMBL" id="QHHQ01000006">
    <property type="protein sequence ID" value="RAH98810.1"/>
    <property type="molecule type" value="Genomic_DNA"/>
</dbReference>
<dbReference type="Gene3D" id="6.10.140.1330">
    <property type="match status" value="1"/>
</dbReference>
<feature type="transmembrane region" description="Helical" evidence="11">
    <location>
        <begin position="387"/>
        <end position="407"/>
    </location>
</feature>
<dbReference type="Gene3D" id="2.60.120.10">
    <property type="entry name" value="Jelly Rolls"/>
    <property type="match status" value="1"/>
</dbReference>
<feature type="transmembrane region" description="Helical" evidence="11">
    <location>
        <begin position="287"/>
        <end position="308"/>
    </location>
</feature>
<dbReference type="PANTHER" id="PTHR10110">
    <property type="entry name" value="SODIUM/HYDROGEN EXCHANGER"/>
    <property type="match status" value="1"/>
</dbReference>
<protein>
    <submittedName>
        <fullName evidence="13">Sodium:proton antiporter</fullName>
    </submittedName>
</protein>
<dbReference type="InterPro" id="IPR006153">
    <property type="entry name" value="Cation/H_exchanger_TM"/>
</dbReference>
<keyword evidence="2" id="KW-0813">Transport</keyword>
<name>A0A8B2NPF8_9HYPH</name>
<evidence type="ECO:0000256" key="4">
    <source>
        <dbReference type="ARBA" id="ARBA00022692"/>
    </source>
</evidence>
<feature type="transmembrane region" description="Helical" evidence="11">
    <location>
        <begin position="195"/>
        <end position="220"/>
    </location>
</feature>
<reference evidence="13 14" key="1">
    <citation type="submission" date="2018-05" db="EMBL/GenBank/DDBJ databases">
        <title>Acuticoccus sediminis sp. nov., isolated from deep-sea sediment of Indian Ocean.</title>
        <authorList>
            <person name="Liu X."/>
            <person name="Lai Q."/>
            <person name="Du Y."/>
            <person name="Sun F."/>
            <person name="Zhang X."/>
            <person name="Wang S."/>
            <person name="Shao Z."/>
        </authorList>
    </citation>
    <scope>NUCLEOTIDE SEQUENCE [LARGE SCALE GENOMIC DNA]</scope>
    <source>
        <strain evidence="13 14">PTG4-2</strain>
    </source>
</reference>
<dbReference type="PROSITE" id="PS50042">
    <property type="entry name" value="CNMP_BINDING_3"/>
    <property type="match status" value="1"/>
</dbReference>
<keyword evidence="10" id="KW-0175">Coiled coil</keyword>
<evidence type="ECO:0000256" key="6">
    <source>
        <dbReference type="ARBA" id="ARBA00023053"/>
    </source>
</evidence>
<keyword evidence="5 11" id="KW-1133">Transmembrane helix</keyword>
<dbReference type="InterPro" id="IPR018490">
    <property type="entry name" value="cNMP-bd_dom_sf"/>
</dbReference>
<dbReference type="GO" id="GO:0015386">
    <property type="term" value="F:potassium:proton antiporter activity"/>
    <property type="evidence" value="ECO:0007669"/>
    <property type="project" value="TreeGrafter"/>
</dbReference>
<dbReference type="GO" id="GO:0015385">
    <property type="term" value="F:sodium:proton antiporter activity"/>
    <property type="evidence" value="ECO:0007669"/>
    <property type="project" value="InterPro"/>
</dbReference>
<evidence type="ECO:0000256" key="7">
    <source>
        <dbReference type="ARBA" id="ARBA00023065"/>
    </source>
</evidence>
<dbReference type="InterPro" id="IPR018422">
    <property type="entry name" value="Cation/H_exchanger_CPA1"/>
</dbReference>
<keyword evidence="8 11" id="KW-0472">Membrane</keyword>
<evidence type="ECO:0000256" key="8">
    <source>
        <dbReference type="ARBA" id="ARBA00023136"/>
    </source>
</evidence>
<comment type="subcellular location">
    <subcellularLocation>
        <location evidence="1">Cell membrane</location>
        <topology evidence="1">Multi-pass membrane protein</topology>
    </subcellularLocation>
</comment>
<dbReference type="CDD" id="cd00038">
    <property type="entry name" value="CAP_ED"/>
    <property type="match status" value="1"/>
</dbReference>
<evidence type="ECO:0000256" key="11">
    <source>
        <dbReference type="SAM" id="Phobius"/>
    </source>
</evidence>
<dbReference type="InterPro" id="IPR014710">
    <property type="entry name" value="RmlC-like_jellyroll"/>
</dbReference>
<keyword evidence="3" id="KW-1003">Cell membrane</keyword>
<feature type="transmembrane region" description="Helical" evidence="11">
    <location>
        <begin position="314"/>
        <end position="336"/>
    </location>
</feature>
<feature type="transmembrane region" description="Helical" evidence="11">
    <location>
        <begin position="356"/>
        <end position="375"/>
    </location>
</feature>
<evidence type="ECO:0000256" key="10">
    <source>
        <dbReference type="SAM" id="Coils"/>
    </source>
</evidence>
<evidence type="ECO:0000256" key="9">
    <source>
        <dbReference type="ARBA" id="ARBA00023201"/>
    </source>
</evidence>
<dbReference type="GO" id="GO:0051453">
    <property type="term" value="P:regulation of intracellular pH"/>
    <property type="evidence" value="ECO:0007669"/>
    <property type="project" value="TreeGrafter"/>
</dbReference>
<proteinExistence type="predicted"/>
<feature type="transmembrane region" description="Helical" evidence="11">
    <location>
        <begin position="97"/>
        <end position="119"/>
    </location>
</feature>
<evidence type="ECO:0000256" key="3">
    <source>
        <dbReference type="ARBA" id="ARBA00022475"/>
    </source>
</evidence>
<sequence length="839" mass="89560">MPLALVLTAVVVLFVLIALVEAVTSRLALPQSVALAGLGITLGLLAAAGNAPEPLTPLAELFSELPISADALTLILLPPLLFDAAFRIDARRMLDDVAPIVLLAVVAVAFSTFAVGFALAPVTGMSLSVCLLLGAIISTTDPLAVLSIFRDVGAPARLVRIVEGESLFNDAAAIALFTILVAAVAAQNVSFTDGVIVFLMSGVGGAAVGAATGTLASALIALTRGHAAALTSITVALPYLTWVLCEQQLGISGAMAVVVSGLATARRAQSGRAVASWRHVHEIWDQLAFWSNSLVFVLAAFLVPTLLSRFDPEFALATGVVVVAAFGARALILWGFLPILQKMALAQSIEHRAKVLLWWGGMRGALTLLLALSVTEIDAVQPSDQEFIAVLATAFTLFTIFVSGLTLRPLTGLVGLHRLSPFEQHLSAGARAFARQRATERVSSAADQYGIETDIAEKALEAYSEVATPENAVSVTARSHLALVVLAQAERAALSRHAENAVISPRVAELLNREVQRVREAARVNGRRGYLAAAERATRYSLAFRGALLAQRWFGARRPLAAVVSDRFEKLIVHRLVLSELVTFCEDRIAPVMGHRVGQVCARILERRRTNVAAALDALTLQYPHFARRLEQRFLERIALTEEHQAYQILREEGILAADVSSALADELAAANRRFTGALTLDLSVDKRAMVAAVPLFAKVPDAALSALVRSLRTRFVVPGERIIRRGDTDDEVYFIASGAVEVDTGSLKVTLGRGSCVGEISAVLGVPRSADVTMLGFGELLVLPGRVFRALLNTNEELRREIVAVARQRRAETDRVSEKTENLQLALNQSPVGAGQAV</sequence>